<organism evidence="2 3">
    <name type="scientific">Macrophomina phaseolina</name>
    <dbReference type="NCBI Taxonomy" id="35725"/>
    <lineage>
        <taxon>Eukaryota</taxon>
        <taxon>Fungi</taxon>
        <taxon>Dikarya</taxon>
        <taxon>Ascomycota</taxon>
        <taxon>Pezizomycotina</taxon>
        <taxon>Dothideomycetes</taxon>
        <taxon>Dothideomycetes incertae sedis</taxon>
        <taxon>Botryosphaeriales</taxon>
        <taxon>Botryosphaeriaceae</taxon>
        <taxon>Macrophomina</taxon>
    </lineage>
</organism>
<feature type="region of interest" description="Disordered" evidence="1">
    <location>
        <begin position="143"/>
        <end position="172"/>
    </location>
</feature>
<comment type="caution">
    <text evidence="2">The sequence shown here is derived from an EMBL/GenBank/DDBJ whole genome shotgun (WGS) entry which is preliminary data.</text>
</comment>
<reference evidence="2 3" key="1">
    <citation type="journal article" date="2021" name="Nat. Commun.">
        <title>Genetic determinants of endophytism in the Arabidopsis root mycobiome.</title>
        <authorList>
            <person name="Mesny F."/>
            <person name="Miyauchi S."/>
            <person name="Thiergart T."/>
            <person name="Pickel B."/>
            <person name="Atanasova L."/>
            <person name="Karlsson M."/>
            <person name="Huettel B."/>
            <person name="Barry K.W."/>
            <person name="Haridas S."/>
            <person name="Chen C."/>
            <person name="Bauer D."/>
            <person name="Andreopoulos W."/>
            <person name="Pangilinan J."/>
            <person name="LaButti K."/>
            <person name="Riley R."/>
            <person name="Lipzen A."/>
            <person name="Clum A."/>
            <person name="Drula E."/>
            <person name="Henrissat B."/>
            <person name="Kohler A."/>
            <person name="Grigoriev I.V."/>
            <person name="Martin F.M."/>
            <person name="Hacquard S."/>
        </authorList>
    </citation>
    <scope>NUCLEOTIDE SEQUENCE [LARGE SCALE GENOMIC DNA]</scope>
    <source>
        <strain evidence="2 3">MPI-SDFR-AT-0080</strain>
    </source>
</reference>
<feature type="compositionally biased region" description="Basic and acidic residues" evidence="1">
    <location>
        <begin position="227"/>
        <end position="243"/>
    </location>
</feature>
<dbReference type="EMBL" id="JAGTJR010000008">
    <property type="protein sequence ID" value="KAH7055630.1"/>
    <property type="molecule type" value="Genomic_DNA"/>
</dbReference>
<protein>
    <submittedName>
        <fullName evidence="2">Uncharacterized protein</fullName>
    </submittedName>
</protein>
<feature type="region of interest" description="Disordered" evidence="1">
    <location>
        <begin position="219"/>
        <end position="243"/>
    </location>
</feature>
<evidence type="ECO:0000256" key="1">
    <source>
        <dbReference type="SAM" id="MobiDB-lite"/>
    </source>
</evidence>
<evidence type="ECO:0000313" key="2">
    <source>
        <dbReference type="EMBL" id="KAH7055630.1"/>
    </source>
</evidence>
<dbReference type="Proteomes" id="UP000774617">
    <property type="component" value="Unassembled WGS sequence"/>
</dbReference>
<gene>
    <name evidence="2" type="ORF">B0J12DRAFT_425615</name>
</gene>
<name>A0ABQ8GJB5_9PEZI</name>
<feature type="compositionally biased region" description="Basic and acidic residues" evidence="1">
    <location>
        <begin position="144"/>
        <end position="172"/>
    </location>
</feature>
<sequence>MLRVRHEQTTCGENLASHCPDHGGPSRNSGFCVTRDGIADGPCLKRLAGTSRGDGCGSLSILPNTTEARIINSLGAVIPHGGKKPNTRAYRGMGQQIIGNAAEFVAASPERFRLGSIRGLRATPRWPGASMCAFEEQPVSWRSGGDRWQREANDQAGEDHDGIRRAERRPSRTEVAEAAETWLRAELARSRWRAPNHDHSTHLDFVFPVNEGRAFKQGPAMHFQSRRTREQSIELRDCSRAGG</sequence>
<keyword evidence="3" id="KW-1185">Reference proteome</keyword>
<evidence type="ECO:0000313" key="3">
    <source>
        <dbReference type="Proteomes" id="UP000774617"/>
    </source>
</evidence>
<accession>A0ABQ8GJB5</accession>
<proteinExistence type="predicted"/>